<sequence>MSPIFDYFFGQYSTYDTLDITLEIIAVIFGLFSVWFSKQNNIWVYPTGLLSTSIFVYLLLKWGLIGDMLINIYYFIMSLYGWYIWTRKVDAEHFTPITSATKKEHKISSLIFIGTIVFVFIVYQIFDKWTSWTAYVDTVTTAIFFVGMWLMAKRKVENWIYWIIGDIISVPLYFYKGFTFTSFQYLIFTILAVYGYYAWKKNIDSNLQTS</sequence>
<feature type="transmembrane region" description="Helical" evidence="10">
    <location>
        <begin position="159"/>
        <end position="176"/>
    </location>
</feature>
<evidence type="ECO:0000256" key="5">
    <source>
        <dbReference type="ARBA" id="ARBA00022448"/>
    </source>
</evidence>
<dbReference type="PANTHER" id="PTHR36122">
    <property type="entry name" value="NICOTINAMIDE RIBOSIDE TRANSPORTER PNUC"/>
    <property type="match status" value="1"/>
</dbReference>
<comment type="similarity">
    <text evidence="3">Belongs to the nicotinamide ribonucleoside (NR) uptake permease (TC 4.B.1) family.</text>
</comment>
<keyword evidence="9 10" id="KW-0472">Membrane</keyword>
<evidence type="ECO:0000256" key="7">
    <source>
        <dbReference type="ARBA" id="ARBA00022692"/>
    </source>
</evidence>
<keyword evidence="12" id="KW-1185">Reference proteome</keyword>
<evidence type="ECO:0000313" key="12">
    <source>
        <dbReference type="Proteomes" id="UP000190339"/>
    </source>
</evidence>
<feature type="transmembrane region" description="Helical" evidence="10">
    <location>
        <begin position="132"/>
        <end position="152"/>
    </location>
</feature>
<dbReference type="Proteomes" id="UP000190339">
    <property type="component" value="Unassembled WGS sequence"/>
</dbReference>
<dbReference type="GO" id="GO:0034257">
    <property type="term" value="F:nicotinamide riboside transmembrane transporter activity"/>
    <property type="evidence" value="ECO:0007669"/>
    <property type="project" value="InterPro"/>
</dbReference>
<organism evidence="11 12">
    <name type="scientific">Maribacter arcticus</name>
    <dbReference type="NCBI Taxonomy" id="561365"/>
    <lineage>
        <taxon>Bacteria</taxon>
        <taxon>Pseudomonadati</taxon>
        <taxon>Bacteroidota</taxon>
        <taxon>Flavobacteriia</taxon>
        <taxon>Flavobacteriales</taxon>
        <taxon>Flavobacteriaceae</taxon>
        <taxon>Maribacter</taxon>
    </lineage>
</organism>
<dbReference type="Pfam" id="PF04973">
    <property type="entry name" value="NMN_transporter"/>
    <property type="match status" value="1"/>
</dbReference>
<dbReference type="NCBIfam" id="TIGR01528">
    <property type="entry name" value="NMN_trans_PnuC"/>
    <property type="match status" value="1"/>
</dbReference>
<evidence type="ECO:0000256" key="2">
    <source>
        <dbReference type="ARBA" id="ARBA00004651"/>
    </source>
</evidence>
<evidence type="ECO:0000256" key="9">
    <source>
        <dbReference type="ARBA" id="ARBA00023136"/>
    </source>
</evidence>
<keyword evidence="8 10" id="KW-1133">Transmembrane helix</keyword>
<dbReference type="PANTHER" id="PTHR36122:SF2">
    <property type="entry name" value="NICOTINAMIDE RIBOSIDE TRANSPORTER PNUC"/>
    <property type="match status" value="1"/>
</dbReference>
<feature type="transmembrane region" description="Helical" evidence="10">
    <location>
        <begin position="20"/>
        <end position="36"/>
    </location>
</feature>
<keyword evidence="7 10" id="KW-0812">Transmembrane</keyword>
<accession>A0A1T5A9P7</accession>
<dbReference type="RefSeq" id="WP_079511238.1">
    <property type="nucleotide sequence ID" value="NZ_CAXBOB010000001.1"/>
</dbReference>
<comment type="function">
    <text evidence="1">Required for nicotinamide riboside transport across the inner membrane.</text>
</comment>
<name>A0A1T5A9P7_9FLAO</name>
<evidence type="ECO:0000256" key="4">
    <source>
        <dbReference type="ARBA" id="ARBA00017522"/>
    </source>
</evidence>
<dbReference type="AlphaFoldDB" id="A0A1T5A9P7"/>
<evidence type="ECO:0000256" key="1">
    <source>
        <dbReference type="ARBA" id="ARBA00002672"/>
    </source>
</evidence>
<dbReference type="EMBL" id="FUYL01000002">
    <property type="protein sequence ID" value="SKB31579.1"/>
    <property type="molecule type" value="Genomic_DNA"/>
</dbReference>
<evidence type="ECO:0000256" key="8">
    <source>
        <dbReference type="ARBA" id="ARBA00022989"/>
    </source>
</evidence>
<feature type="transmembrane region" description="Helical" evidence="10">
    <location>
        <begin position="182"/>
        <end position="199"/>
    </location>
</feature>
<dbReference type="OrthoDB" id="9791248at2"/>
<evidence type="ECO:0000256" key="6">
    <source>
        <dbReference type="ARBA" id="ARBA00022475"/>
    </source>
</evidence>
<dbReference type="InterPro" id="IPR006419">
    <property type="entry name" value="NMN_transpt_PnuC"/>
</dbReference>
<keyword evidence="5" id="KW-0813">Transport</keyword>
<feature type="transmembrane region" description="Helical" evidence="10">
    <location>
        <begin position="68"/>
        <end position="86"/>
    </location>
</feature>
<evidence type="ECO:0000256" key="10">
    <source>
        <dbReference type="SAM" id="Phobius"/>
    </source>
</evidence>
<reference evidence="12" key="1">
    <citation type="submission" date="2017-02" db="EMBL/GenBank/DDBJ databases">
        <authorList>
            <person name="Varghese N."/>
            <person name="Submissions S."/>
        </authorList>
    </citation>
    <scope>NUCLEOTIDE SEQUENCE [LARGE SCALE GENOMIC DNA]</scope>
    <source>
        <strain evidence="12">DSM 23546</strain>
    </source>
</reference>
<feature type="transmembrane region" description="Helical" evidence="10">
    <location>
        <begin position="107"/>
        <end position="126"/>
    </location>
</feature>
<feature type="transmembrane region" description="Helical" evidence="10">
    <location>
        <begin position="43"/>
        <end position="62"/>
    </location>
</feature>
<protein>
    <recommendedName>
        <fullName evidence="4">Nicotinamide riboside transporter PnuC</fullName>
    </recommendedName>
</protein>
<keyword evidence="6" id="KW-1003">Cell membrane</keyword>
<evidence type="ECO:0000256" key="3">
    <source>
        <dbReference type="ARBA" id="ARBA00006669"/>
    </source>
</evidence>
<dbReference type="STRING" id="561365.SAMN05660866_00723"/>
<comment type="subcellular location">
    <subcellularLocation>
        <location evidence="2">Cell membrane</location>
        <topology evidence="2">Multi-pass membrane protein</topology>
    </subcellularLocation>
</comment>
<evidence type="ECO:0000313" key="11">
    <source>
        <dbReference type="EMBL" id="SKB31579.1"/>
    </source>
</evidence>
<proteinExistence type="inferred from homology"/>
<dbReference type="GO" id="GO:0005886">
    <property type="term" value="C:plasma membrane"/>
    <property type="evidence" value="ECO:0007669"/>
    <property type="project" value="UniProtKB-SubCell"/>
</dbReference>
<gene>
    <name evidence="11" type="ORF">SAMN05660866_00723</name>
</gene>